<dbReference type="AlphaFoldDB" id="A0AAV4UP32"/>
<comment type="caution">
    <text evidence="8">The sequence shown here is derived from an EMBL/GenBank/DDBJ whole genome shotgun (WGS) entry which is preliminary data.</text>
</comment>
<keyword evidence="9" id="KW-1185">Reference proteome</keyword>
<keyword evidence="5 6" id="KW-0175">Coiled coil</keyword>
<keyword evidence="3" id="KW-0862">Zinc</keyword>
<gene>
    <name evidence="8" type="primary">Rad50_1</name>
    <name evidence="8" type="ORF">CEXT_635211</name>
</gene>
<name>A0AAV4UP32_CAEEX</name>
<dbReference type="InterPro" id="IPR013134">
    <property type="entry name" value="Zn_hook_RAD50"/>
</dbReference>
<reference evidence="8 9" key="1">
    <citation type="submission" date="2021-06" db="EMBL/GenBank/DDBJ databases">
        <title>Caerostris extrusa draft genome.</title>
        <authorList>
            <person name="Kono N."/>
            <person name="Arakawa K."/>
        </authorList>
    </citation>
    <scope>NUCLEOTIDE SEQUENCE [LARGE SCALE GENOMIC DNA]</scope>
</reference>
<evidence type="ECO:0000256" key="3">
    <source>
        <dbReference type="ARBA" id="ARBA00022833"/>
    </source>
</evidence>
<evidence type="ECO:0000256" key="6">
    <source>
        <dbReference type="SAM" id="Coils"/>
    </source>
</evidence>
<dbReference type="Gene3D" id="1.10.287.510">
    <property type="entry name" value="Helix hairpin bin"/>
    <property type="match status" value="1"/>
</dbReference>
<accession>A0AAV4UP32</accession>
<evidence type="ECO:0000256" key="1">
    <source>
        <dbReference type="ARBA" id="ARBA00022723"/>
    </source>
</evidence>
<dbReference type="GO" id="GO:0005524">
    <property type="term" value="F:ATP binding"/>
    <property type="evidence" value="ECO:0007669"/>
    <property type="project" value="UniProtKB-KW"/>
</dbReference>
<keyword evidence="1" id="KW-0479">Metal-binding</keyword>
<evidence type="ECO:0000256" key="4">
    <source>
        <dbReference type="ARBA" id="ARBA00022840"/>
    </source>
</evidence>
<evidence type="ECO:0000259" key="7">
    <source>
        <dbReference type="Pfam" id="PF04423"/>
    </source>
</evidence>
<evidence type="ECO:0000256" key="2">
    <source>
        <dbReference type="ARBA" id="ARBA00022741"/>
    </source>
</evidence>
<sequence length="149" mass="17409">MWNDEYFYGFPMDSNLNQKIEEMNKTMEKERSNLSSLKTMEKFHVNQLASKKELLTDNQNKIFDACGSQNFETTCHDLKSNIKELQDEKGALTGSLYLFNKYIEKLKKPRPCCPLCTRSFQEAQEAQTLIADLQKSCKMCRVLWNKSQT</sequence>
<evidence type="ECO:0000256" key="5">
    <source>
        <dbReference type="ARBA" id="ARBA00023054"/>
    </source>
</evidence>
<protein>
    <submittedName>
        <fullName evidence="8">DNA repair protein RAD50</fullName>
    </submittedName>
</protein>
<keyword evidence="2" id="KW-0547">Nucleotide-binding</keyword>
<dbReference type="Proteomes" id="UP001054945">
    <property type="component" value="Unassembled WGS sequence"/>
</dbReference>
<evidence type="ECO:0000313" key="9">
    <source>
        <dbReference type="Proteomes" id="UP001054945"/>
    </source>
</evidence>
<evidence type="ECO:0000313" key="8">
    <source>
        <dbReference type="EMBL" id="GIY59487.1"/>
    </source>
</evidence>
<feature type="domain" description="Zinc-hook" evidence="7">
    <location>
        <begin position="98"/>
        <end position="135"/>
    </location>
</feature>
<keyword evidence="4" id="KW-0067">ATP-binding</keyword>
<dbReference type="Pfam" id="PF04423">
    <property type="entry name" value="Rad50_zn_hook"/>
    <property type="match status" value="1"/>
</dbReference>
<proteinExistence type="predicted"/>
<dbReference type="SUPFAM" id="SSF75712">
    <property type="entry name" value="Rad50 coiled-coil Zn hook"/>
    <property type="match status" value="1"/>
</dbReference>
<feature type="coiled-coil region" evidence="6">
    <location>
        <begin position="13"/>
        <end position="40"/>
    </location>
</feature>
<organism evidence="8 9">
    <name type="scientific">Caerostris extrusa</name>
    <name type="common">Bark spider</name>
    <name type="synonym">Caerostris bankana</name>
    <dbReference type="NCBI Taxonomy" id="172846"/>
    <lineage>
        <taxon>Eukaryota</taxon>
        <taxon>Metazoa</taxon>
        <taxon>Ecdysozoa</taxon>
        <taxon>Arthropoda</taxon>
        <taxon>Chelicerata</taxon>
        <taxon>Arachnida</taxon>
        <taxon>Araneae</taxon>
        <taxon>Araneomorphae</taxon>
        <taxon>Entelegynae</taxon>
        <taxon>Araneoidea</taxon>
        <taxon>Araneidae</taxon>
        <taxon>Caerostris</taxon>
    </lineage>
</organism>
<dbReference type="GO" id="GO:0046872">
    <property type="term" value="F:metal ion binding"/>
    <property type="evidence" value="ECO:0007669"/>
    <property type="project" value="UniProtKB-KW"/>
</dbReference>
<dbReference type="EMBL" id="BPLR01013209">
    <property type="protein sequence ID" value="GIY59487.1"/>
    <property type="molecule type" value="Genomic_DNA"/>
</dbReference>